<feature type="transmembrane region" description="Helical" evidence="1">
    <location>
        <begin position="12"/>
        <end position="36"/>
    </location>
</feature>
<dbReference type="EMBL" id="NFKE01000019">
    <property type="protein sequence ID" value="OUP31668.1"/>
    <property type="molecule type" value="Genomic_DNA"/>
</dbReference>
<feature type="transmembrane region" description="Helical" evidence="1">
    <location>
        <begin position="42"/>
        <end position="63"/>
    </location>
</feature>
<keyword evidence="1" id="KW-0812">Transmembrane</keyword>
<comment type="caution">
    <text evidence="2">The sequence shown here is derived from an EMBL/GenBank/DDBJ whole genome shotgun (WGS) entry which is preliminary data.</text>
</comment>
<gene>
    <name evidence="2" type="ORF">B5F24_16425</name>
</gene>
<organism evidence="2 3">
    <name type="scientific">Bacteroides clarus</name>
    <dbReference type="NCBI Taxonomy" id="626929"/>
    <lineage>
        <taxon>Bacteria</taxon>
        <taxon>Pseudomonadati</taxon>
        <taxon>Bacteroidota</taxon>
        <taxon>Bacteroidia</taxon>
        <taxon>Bacteroidales</taxon>
        <taxon>Bacteroidaceae</taxon>
        <taxon>Bacteroides</taxon>
    </lineage>
</organism>
<keyword evidence="1" id="KW-0472">Membrane</keyword>
<dbReference type="RefSeq" id="WP_087413620.1">
    <property type="nucleotide sequence ID" value="NZ_NFKE01000019.1"/>
</dbReference>
<sequence length="188" mass="21117">MKKENRNWIAWIALGVSGIAIIVSVIAICIACPHIPELGFDYQGVVVGVLSLLVTTLIGWQIYEAVHFKDILKKEVLKASSEIIEANRKTLLISQLNSLYGLHEGAIRNIDINYMLSTLDIMMDIVIDLRDKEKANMILKAISDLHRFTGDIRADNSKKNKYNAIREKIKELASISDTAFDVYKNTAI</sequence>
<accession>A0A1Y4JGN5</accession>
<evidence type="ECO:0000313" key="2">
    <source>
        <dbReference type="EMBL" id="OUP31668.1"/>
    </source>
</evidence>
<protein>
    <submittedName>
        <fullName evidence="2">Uncharacterized protein</fullName>
    </submittedName>
</protein>
<dbReference type="AlphaFoldDB" id="A0A1Y4JGN5"/>
<reference evidence="3" key="1">
    <citation type="submission" date="2017-04" db="EMBL/GenBank/DDBJ databases">
        <title>Function of individual gut microbiota members based on whole genome sequencing of pure cultures obtained from chicken caecum.</title>
        <authorList>
            <person name="Medvecky M."/>
            <person name="Cejkova D."/>
            <person name="Polansky O."/>
            <person name="Karasova D."/>
            <person name="Kubasova T."/>
            <person name="Cizek A."/>
            <person name="Rychlik I."/>
        </authorList>
    </citation>
    <scope>NUCLEOTIDE SEQUENCE [LARGE SCALE GENOMIC DNA]</scope>
    <source>
        <strain evidence="3">An189</strain>
    </source>
</reference>
<keyword evidence="1" id="KW-1133">Transmembrane helix</keyword>
<dbReference type="Proteomes" id="UP000196587">
    <property type="component" value="Unassembled WGS sequence"/>
</dbReference>
<proteinExistence type="predicted"/>
<evidence type="ECO:0000256" key="1">
    <source>
        <dbReference type="SAM" id="Phobius"/>
    </source>
</evidence>
<name>A0A1Y4JGN5_9BACE</name>
<evidence type="ECO:0000313" key="3">
    <source>
        <dbReference type="Proteomes" id="UP000196587"/>
    </source>
</evidence>